<protein>
    <submittedName>
        <fullName evidence="2">Uncharacterized protein</fullName>
    </submittedName>
</protein>
<comment type="caution">
    <text evidence="2">The sequence shown here is derived from an EMBL/GenBank/DDBJ whole genome shotgun (WGS) entry which is preliminary data.</text>
</comment>
<dbReference type="EMBL" id="JANPWB010000011">
    <property type="protein sequence ID" value="KAJ1123551.1"/>
    <property type="molecule type" value="Genomic_DNA"/>
</dbReference>
<feature type="compositionally biased region" description="Low complexity" evidence="1">
    <location>
        <begin position="135"/>
        <end position="148"/>
    </location>
</feature>
<reference evidence="2" key="1">
    <citation type="journal article" date="2022" name="bioRxiv">
        <title>Sequencing and chromosome-scale assembly of the giantPleurodeles waltlgenome.</title>
        <authorList>
            <person name="Brown T."/>
            <person name="Elewa A."/>
            <person name="Iarovenko S."/>
            <person name="Subramanian E."/>
            <person name="Araus A.J."/>
            <person name="Petzold A."/>
            <person name="Susuki M."/>
            <person name="Suzuki K.-i.T."/>
            <person name="Hayashi T."/>
            <person name="Toyoda A."/>
            <person name="Oliveira C."/>
            <person name="Osipova E."/>
            <person name="Leigh N.D."/>
            <person name="Simon A."/>
            <person name="Yun M.H."/>
        </authorList>
    </citation>
    <scope>NUCLEOTIDE SEQUENCE</scope>
    <source>
        <strain evidence="2">20211129_DDA</strain>
        <tissue evidence="2">Liver</tissue>
    </source>
</reference>
<name>A0AAV7P7K5_PLEWA</name>
<gene>
    <name evidence="2" type="ORF">NDU88_002020</name>
</gene>
<evidence type="ECO:0000313" key="2">
    <source>
        <dbReference type="EMBL" id="KAJ1123551.1"/>
    </source>
</evidence>
<evidence type="ECO:0000313" key="3">
    <source>
        <dbReference type="Proteomes" id="UP001066276"/>
    </source>
</evidence>
<keyword evidence="3" id="KW-1185">Reference proteome</keyword>
<feature type="region of interest" description="Disordered" evidence="1">
    <location>
        <begin position="122"/>
        <end position="150"/>
    </location>
</feature>
<dbReference type="Proteomes" id="UP001066276">
    <property type="component" value="Chromosome 7"/>
</dbReference>
<dbReference type="AlphaFoldDB" id="A0AAV7P7K5"/>
<evidence type="ECO:0000256" key="1">
    <source>
        <dbReference type="SAM" id="MobiDB-lite"/>
    </source>
</evidence>
<organism evidence="2 3">
    <name type="scientific">Pleurodeles waltl</name>
    <name type="common">Iberian ribbed newt</name>
    <dbReference type="NCBI Taxonomy" id="8319"/>
    <lineage>
        <taxon>Eukaryota</taxon>
        <taxon>Metazoa</taxon>
        <taxon>Chordata</taxon>
        <taxon>Craniata</taxon>
        <taxon>Vertebrata</taxon>
        <taxon>Euteleostomi</taxon>
        <taxon>Amphibia</taxon>
        <taxon>Batrachia</taxon>
        <taxon>Caudata</taxon>
        <taxon>Salamandroidea</taxon>
        <taxon>Salamandridae</taxon>
        <taxon>Pleurodelinae</taxon>
        <taxon>Pleurodeles</taxon>
    </lineage>
</organism>
<accession>A0AAV7P7K5</accession>
<proteinExistence type="predicted"/>
<sequence>MAAVSIQSGIIPSYSSCPVLPDPGPIRDQSIVFFLSRARRFRSYRELAAPRYLVRSYRYLSVSPSISVFCVQFAAPGLLDGSAHTPRYSAVHNPSRLYSGLTAAPQGLSWVSSSSHPRSAVSLADPSSVVPAPDPHSLLPSPGVSSSPATTLRSEITRSILREWCCCTVPNSSSPSDTHSLTGIVQHPVPHAKEYANIA</sequence>